<feature type="region of interest" description="Disordered" evidence="7">
    <location>
        <begin position="1"/>
        <end position="21"/>
    </location>
</feature>
<evidence type="ECO:0000256" key="6">
    <source>
        <dbReference type="ARBA" id="ARBA00025751"/>
    </source>
</evidence>
<dbReference type="SUPFAM" id="SSF55257">
    <property type="entry name" value="RBP11-like subunits of RNA polymerase"/>
    <property type="match status" value="1"/>
</dbReference>
<dbReference type="EMBL" id="JALJOQ010000057">
    <property type="protein sequence ID" value="KAK9803736.1"/>
    <property type="molecule type" value="Genomic_DNA"/>
</dbReference>
<feature type="domain" description="DNA-directed RNA polymerase RBP11-like dimerisation" evidence="8">
    <location>
        <begin position="21"/>
        <end position="91"/>
    </location>
</feature>
<keyword evidence="10" id="KW-1185">Reference proteome</keyword>
<dbReference type="GO" id="GO:0046983">
    <property type="term" value="F:protein dimerization activity"/>
    <property type="evidence" value="ECO:0007669"/>
    <property type="project" value="InterPro"/>
</dbReference>
<feature type="compositionally biased region" description="Low complexity" evidence="7">
    <location>
        <begin position="1"/>
        <end position="12"/>
    </location>
</feature>
<comment type="subcellular location">
    <subcellularLocation>
        <location evidence="1">Nucleus</location>
    </subcellularLocation>
</comment>
<evidence type="ECO:0000313" key="10">
    <source>
        <dbReference type="Proteomes" id="UP001465755"/>
    </source>
</evidence>
<evidence type="ECO:0000256" key="3">
    <source>
        <dbReference type="ARBA" id="ARBA00022478"/>
    </source>
</evidence>
<evidence type="ECO:0000256" key="7">
    <source>
        <dbReference type="SAM" id="MobiDB-lite"/>
    </source>
</evidence>
<dbReference type="Gene3D" id="3.30.1360.10">
    <property type="entry name" value="RNA polymerase, RBP11-like subunit"/>
    <property type="match status" value="1"/>
</dbReference>
<dbReference type="Proteomes" id="UP001465755">
    <property type="component" value="Unassembled WGS sequence"/>
</dbReference>
<dbReference type="HAMAP" id="MF_00261">
    <property type="entry name" value="RNApol_arch_Rpo11"/>
    <property type="match status" value="1"/>
</dbReference>
<sequence>MVTTTTAAASSSDAQEPSSETFMLENEDHTLANALRFFLNKNPHVEFCGYSSPHPADDVVNVRIQTTGEISAAEALRQACRSCQEVCAHVNTCFKDAVARKHASMSQ</sequence>
<accession>A0AAW1P1T1</accession>
<comment type="similarity">
    <text evidence="6">Belongs to the archaeal Rpo11/eukaryotic RPB11/RPC19 RNA polymerase subunit family.</text>
</comment>
<name>A0AAW1P1T1_9CHLO</name>
<keyword evidence="5" id="KW-0539">Nucleus</keyword>
<comment type="caution">
    <text evidence="9">The sequence shown here is derived from an EMBL/GenBank/DDBJ whole genome shotgun (WGS) entry which is preliminary data.</text>
</comment>
<dbReference type="GO" id="GO:0003677">
    <property type="term" value="F:DNA binding"/>
    <property type="evidence" value="ECO:0007669"/>
    <property type="project" value="InterPro"/>
</dbReference>
<dbReference type="InterPro" id="IPR022905">
    <property type="entry name" value="Rpo11-like"/>
</dbReference>
<dbReference type="PANTHER" id="PTHR13946">
    <property type="entry name" value="DNA-DIRECTED RNA POLYMERASE I,II,III"/>
    <property type="match status" value="1"/>
</dbReference>
<evidence type="ECO:0000256" key="1">
    <source>
        <dbReference type="ARBA" id="ARBA00004123"/>
    </source>
</evidence>
<dbReference type="GO" id="GO:0006383">
    <property type="term" value="P:transcription by RNA polymerase III"/>
    <property type="evidence" value="ECO:0007669"/>
    <property type="project" value="TreeGrafter"/>
</dbReference>
<protein>
    <recommendedName>
        <fullName evidence="2">DNA-directed RNA polymerases I and III subunit RPAC2</fullName>
    </recommendedName>
</protein>
<keyword evidence="4" id="KW-0804">Transcription</keyword>
<dbReference type="FunFam" id="3.30.1360.10:FF:000006">
    <property type="entry name" value="DNA-directed RNA polymerases I and III subunit RPAC2"/>
    <property type="match status" value="1"/>
</dbReference>
<evidence type="ECO:0000256" key="2">
    <source>
        <dbReference type="ARBA" id="ARBA00022079"/>
    </source>
</evidence>
<dbReference type="InterPro" id="IPR008193">
    <property type="entry name" value="RNA_pol_Rpb11_13-16kDa_CS"/>
</dbReference>
<dbReference type="AlphaFoldDB" id="A0AAW1P1T1"/>
<reference evidence="9 10" key="1">
    <citation type="journal article" date="2024" name="Nat. Commun.">
        <title>Phylogenomics reveals the evolutionary origins of lichenization in chlorophyte algae.</title>
        <authorList>
            <person name="Puginier C."/>
            <person name="Libourel C."/>
            <person name="Otte J."/>
            <person name="Skaloud P."/>
            <person name="Haon M."/>
            <person name="Grisel S."/>
            <person name="Petersen M."/>
            <person name="Berrin J.G."/>
            <person name="Delaux P.M."/>
            <person name="Dal Grande F."/>
            <person name="Keller J."/>
        </authorList>
    </citation>
    <scope>NUCLEOTIDE SEQUENCE [LARGE SCALE GENOMIC DNA]</scope>
    <source>
        <strain evidence="9 10">SAG 2036</strain>
    </source>
</reference>
<gene>
    <name evidence="9" type="ORF">WJX73_009443</name>
</gene>
<keyword evidence="3" id="KW-0240">DNA-directed RNA polymerase</keyword>
<evidence type="ECO:0000313" key="9">
    <source>
        <dbReference type="EMBL" id="KAK9803736.1"/>
    </source>
</evidence>
<dbReference type="CDD" id="cd07029">
    <property type="entry name" value="RNAP_I_III_AC19"/>
    <property type="match status" value="1"/>
</dbReference>
<dbReference type="InterPro" id="IPR036603">
    <property type="entry name" value="RBP11-like"/>
</dbReference>
<dbReference type="PROSITE" id="PS01154">
    <property type="entry name" value="RNA_POL_L_13KD"/>
    <property type="match status" value="1"/>
</dbReference>
<dbReference type="PANTHER" id="PTHR13946:SF28">
    <property type="entry name" value="DNA-DIRECTED RNA POLYMERASES I AND III SUBUNIT RPAC2"/>
    <property type="match status" value="1"/>
</dbReference>
<dbReference type="InterPro" id="IPR009025">
    <property type="entry name" value="RBP11-like_dimer"/>
</dbReference>
<dbReference type="GO" id="GO:0005666">
    <property type="term" value="C:RNA polymerase III complex"/>
    <property type="evidence" value="ECO:0007669"/>
    <property type="project" value="TreeGrafter"/>
</dbReference>
<dbReference type="GO" id="GO:0006362">
    <property type="term" value="P:transcription elongation by RNA polymerase I"/>
    <property type="evidence" value="ECO:0007669"/>
    <property type="project" value="TreeGrafter"/>
</dbReference>
<dbReference type="GO" id="GO:0005736">
    <property type="term" value="C:RNA polymerase I complex"/>
    <property type="evidence" value="ECO:0007669"/>
    <property type="project" value="TreeGrafter"/>
</dbReference>
<dbReference type="GO" id="GO:0003899">
    <property type="term" value="F:DNA-directed RNA polymerase activity"/>
    <property type="evidence" value="ECO:0007669"/>
    <property type="project" value="InterPro"/>
</dbReference>
<organism evidence="9 10">
    <name type="scientific">Symbiochloris irregularis</name>
    <dbReference type="NCBI Taxonomy" id="706552"/>
    <lineage>
        <taxon>Eukaryota</taxon>
        <taxon>Viridiplantae</taxon>
        <taxon>Chlorophyta</taxon>
        <taxon>core chlorophytes</taxon>
        <taxon>Trebouxiophyceae</taxon>
        <taxon>Trebouxiales</taxon>
        <taxon>Trebouxiaceae</taxon>
        <taxon>Symbiochloris</taxon>
    </lineage>
</organism>
<evidence type="ECO:0000259" key="8">
    <source>
        <dbReference type="Pfam" id="PF13656"/>
    </source>
</evidence>
<evidence type="ECO:0000256" key="5">
    <source>
        <dbReference type="ARBA" id="ARBA00023242"/>
    </source>
</evidence>
<dbReference type="Pfam" id="PF13656">
    <property type="entry name" value="RNA_pol_L_2"/>
    <property type="match status" value="1"/>
</dbReference>
<evidence type="ECO:0000256" key="4">
    <source>
        <dbReference type="ARBA" id="ARBA00023163"/>
    </source>
</evidence>
<proteinExistence type="inferred from homology"/>
<dbReference type="InterPro" id="IPR033898">
    <property type="entry name" value="RNAP_AC19"/>
</dbReference>